<reference evidence="10 13" key="2">
    <citation type="submission" date="2016-01" db="EMBL/GenBank/DDBJ databases">
        <title>Mycobacterium immunogenum strain CD11_6 genome sequencing and assembly.</title>
        <authorList>
            <person name="Kaur G."/>
            <person name="Nair G.R."/>
            <person name="Mayilraj S."/>
        </authorList>
    </citation>
    <scope>NUCLEOTIDE SEQUENCE [LARGE SCALE GENOMIC DNA]</scope>
    <source>
        <strain evidence="10 13">CD11-6</strain>
    </source>
</reference>
<dbReference type="KEGG" id="miz:BAB75_17465"/>
<dbReference type="STRING" id="83262.BAB75_17465"/>
<evidence type="ECO:0000256" key="1">
    <source>
        <dbReference type="ARBA" id="ARBA00005791"/>
    </source>
</evidence>
<dbReference type="Proteomes" id="UP000037962">
    <property type="component" value="Unassembled WGS sequence"/>
</dbReference>
<dbReference type="GO" id="GO:0004674">
    <property type="term" value="F:protein serine/threonine kinase activity"/>
    <property type="evidence" value="ECO:0007669"/>
    <property type="project" value="UniProtKB-KW"/>
</dbReference>
<dbReference type="Pfam" id="PF13462">
    <property type="entry name" value="Thioredoxin_4"/>
    <property type="match status" value="1"/>
</dbReference>
<name>A0A0N1CML7_9MYCO</name>
<dbReference type="CDD" id="cd02972">
    <property type="entry name" value="DsbA_family"/>
    <property type="match status" value="1"/>
</dbReference>
<feature type="transmembrane region" description="Helical" evidence="6">
    <location>
        <begin position="21"/>
        <end position="44"/>
    </location>
</feature>
<dbReference type="Proteomes" id="UP000037843">
    <property type="component" value="Unassembled WGS sequence"/>
</dbReference>
<evidence type="ECO:0000259" key="7">
    <source>
        <dbReference type="Pfam" id="PF13462"/>
    </source>
</evidence>
<keyword evidence="6" id="KW-1133">Transmembrane helix</keyword>
<keyword evidence="5" id="KW-0676">Redox-active center</keyword>
<evidence type="ECO:0000313" key="10">
    <source>
        <dbReference type="EMBL" id="OAT68746.1"/>
    </source>
</evidence>
<accession>A0A0N1CML7</accession>
<dbReference type="AlphaFoldDB" id="A0A0N1CML7"/>
<evidence type="ECO:0000256" key="2">
    <source>
        <dbReference type="ARBA" id="ARBA00022729"/>
    </source>
</evidence>
<keyword evidence="12" id="KW-1185">Reference proteome</keyword>
<reference evidence="11 12" key="1">
    <citation type="submission" date="2015-09" db="EMBL/GenBank/DDBJ databases">
        <title>Genome Sequences of Mycobacterium immunogenum Isolates, Recuperated from a Chloraminated Drinking Water Distribution System Simulator Subjected to Episodes of Nitrification.</title>
        <authorList>
            <person name="Gomez-Alvarez V."/>
            <person name="Revetta R.P."/>
        </authorList>
    </citation>
    <scope>NUCLEOTIDE SEQUENCE [LARGE SCALE GENOMIC DNA]</scope>
    <source>
        <strain evidence="8 11">H008</strain>
        <strain evidence="9 12">H076</strain>
    </source>
</reference>
<gene>
    <name evidence="8" type="ORF">AN908_15860</name>
    <name evidence="9" type="ORF">AN912_08545</name>
    <name evidence="10" type="ORF">AWB85_07100</name>
</gene>
<comment type="caution">
    <text evidence="8">The sequence shown here is derived from an EMBL/GenBank/DDBJ whole genome shotgun (WGS) entry which is preliminary data.</text>
</comment>
<evidence type="ECO:0000313" key="8">
    <source>
        <dbReference type="EMBL" id="KPG09795.1"/>
    </source>
</evidence>
<evidence type="ECO:0000256" key="6">
    <source>
        <dbReference type="SAM" id="Phobius"/>
    </source>
</evidence>
<keyword evidence="8" id="KW-0418">Kinase</keyword>
<dbReference type="PANTHER" id="PTHR13887:SF14">
    <property type="entry name" value="DISULFIDE BOND FORMATION PROTEIN D"/>
    <property type="match status" value="1"/>
</dbReference>
<keyword evidence="8" id="KW-0808">Transferase</keyword>
<dbReference type="EMBL" id="LJFO01000008">
    <property type="protein sequence ID" value="KPG09795.1"/>
    <property type="molecule type" value="Genomic_DNA"/>
</dbReference>
<dbReference type="RefSeq" id="WP_043079066.1">
    <property type="nucleotide sequence ID" value="NZ_CP011530.1"/>
</dbReference>
<keyword evidence="4" id="KW-1015">Disulfide bond</keyword>
<dbReference type="EMBL" id="LQYE01000012">
    <property type="protein sequence ID" value="OAT68746.1"/>
    <property type="molecule type" value="Genomic_DNA"/>
</dbReference>
<evidence type="ECO:0000256" key="5">
    <source>
        <dbReference type="ARBA" id="ARBA00023284"/>
    </source>
</evidence>
<dbReference type="GO" id="GO:0016491">
    <property type="term" value="F:oxidoreductase activity"/>
    <property type="evidence" value="ECO:0007669"/>
    <property type="project" value="UniProtKB-KW"/>
</dbReference>
<keyword evidence="2" id="KW-0732">Signal</keyword>
<feature type="domain" description="Thioredoxin-like fold" evidence="7">
    <location>
        <begin position="78"/>
        <end position="242"/>
    </location>
</feature>
<dbReference type="OrthoDB" id="117402at2"/>
<keyword evidence="8" id="KW-0723">Serine/threonine-protein kinase</keyword>
<comment type="similarity">
    <text evidence="1">Belongs to the thioredoxin family. DsbA subfamily.</text>
</comment>
<protein>
    <submittedName>
        <fullName evidence="8">Serine/threonine protein kinase</fullName>
    </submittedName>
</protein>
<keyword evidence="6" id="KW-0472">Membrane</keyword>
<evidence type="ECO:0000313" key="11">
    <source>
        <dbReference type="Proteomes" id="UP000037843"/>
    </source>
</evidence>
<evidence type="ECO:0000313" key="13">
    <source>
        <dbReference type="Proteomes" id="UP000186919"/>
    </source>
</evidence>
<evidence type="ECO:0000313" key="9">
    <source>
        <dbReference type="EMBL" id="KPG35154.1"/>
    </source>
</evidence>
<sequence length="257" mass="27957">MAKPKQPPSYDLKKSEQRRSQLIQIGLTAIVVLFAVGLVGFIVLSNKKDPGPPAPPAGEVKAIQVVTPGPAKLITKEGTTEPKVVLTLIEDPICPACAMFEQEFGPTVRKLIDTGAVRADYNMVGILDVPRLKRDYSSRASAAAYCVADQSQDLFLKFHSVLYDPNKQPDEVNSKTWHDDKWLIDQAKGVGASDAVAKCIKDKKYINMVKELGPKLNIQATPTIRINGKDWEISKGATPDDLIKAVTDITGPVPGLK</sequence>
<dbReference type="SUPFAM" id="SSF52833">
    <property type="entry name" value="Thioredoxin-like"/>
    <property type="match status" value="1"/>
</dbReference>
<dbReference type="PATRIC" id="fig|83262.10.peg.4301"/>
<evidence type="ECO:0000313" key="12">
    <source>
        <dbReference type="Proteomes" id="UP000037962"/>
    </source>
</evidence>
<organism evidence="8 11">
    <name type="scientific">Mycobacteroides immunogenum</name>
    <dbReference type="NCBI Taxonomy" id="83262"/>
    <lineage>
        <taxon>Bacteria</taxon>
        <taxon>Bacillati</taxon>
        <taxon>Actinomycetota</taxon>
        <taxon>Actinomycetes</taxon>
        <taxon>Mycobacteriales</taxon>
        <taxon>Mycobacteriaceae</taxon>
        <taxon>Mycobacteroides</taxon>
    </lineage>
</organism>
<dbReference type="GeneID" id="45765658"/>
<evidence type="ECO:0000256" key="4">
    <source>
        <dbReference type="ARBA" id="ARBA00023157"/>
    </source>
</evidence>
<keyword evidence="6" id="KW-0812">Transmembrane</keyword>
<dbReference type="InterPro" id="IPR036249">
    <property type="entry name" value="Thioredoxin-like_sf"/>
</dbReference>
<evidence type="ECO:0000256" key="3">
    <source>
        <dbReference type="ARBA" id="ARBA00023002"/>
    </source>
</evidence>
<proteinExistence type="inferred from homology"/>
<dbReference type="Gene3D" id="3.40.30.10">
    <property type="entry name" value="Glutaredoxin"/>
    <property type="match status" value="1"/>
</dbReference>
<dbReference type="EMBL" id="LJFS01000008">
    <property type="protein sequence ID" value="KPG35154.1"/>
    <property type="molecule type" value="Genomic_DNA"/>
</dbReference>
<dbReference type="InterPro" id="IPR012336">
    <property type="entry name" value="Thioredoxin-like_fold"/>
</dbReference>
<dbReference type="PANTHER" id="PTHR13887">
    <property type="entry name" value="GLUTATHIONE S-TRANSFERASE KAPPA"/>
    <property type="match status" value="1"/>
</dbReference>
<keyword evidence="3" id="KW-0560">Oxidoreductase</keyword>
<dbReference type="Proteomes" id="UP000186919">
    <property type="component" value="Unassembled WGS sequence"/>
</dbReference>